<dbReference type="Pfam" id="PF11951">
    <property type="entry name" value="Fungal_trans_2"/>
    <property type="match status" value="1"/>
</dbReference>
<dbReference type="Proteomes" id="UP000275385">
    <property type="component" value="Unassembled WGS sequence"/>
</dbReference>
<evidence type="ECO:0000256" key="2">
    <source>
        <dbReference type="SAM" id="MobiDB-lite"/>
    </source>
</evidence>
<keyword evidence="1" id="KW-0539">Nucleus</keyword>
<sequence length="478" mass="54416">MEFLFVDGKEVSNQSRRLIRSHVMKGKNLGKTIHRPSRRSPARATTTQAVQFVTKAPETQQQNARTGGDDQDCLIGDRSPGETITDITFPVGHRFSSVGLPIEVNPYMRRFITHFFTMLEASLYPPEICLLQNRSIWLQYMMTDEAFLHCTLATVATCAKCFYDIEAENSPEALMYLSKAFRLLNEKLSGPRAIWSDEIVASIVSLSIRDQLRGDYGKGRVHLDGLLRIISLRGGFHRVTKVELVQKICRTDIDVSLHDGTRPRLQYSAPNRLLPLLGPSRWRSRSRLSELILERPDSSVLDSIILDLDSIMGFLNQTSTLDKLSPQVYQDTVLGLCYRLLECGPLNGSRPADALVNAVHIGLTAFMTTFVIPFGRRRRVRFAALSTCLTEAIQNQSWTFEDSHQGFLVWLLVISGMTMFDQEDRIWLLPMIRRTAFKLGIGTWDELLSYVMKYPWVRKLHDNAAKELWDEVNLVEVC</sequence>
<organism evidence="3 4">
    <name type="scientific">Coniochaeta pulveracea</name>
    <dbReference type="NCBI Taxonomy" id="177199"/>
    <lineage>
        <taxon>Eukaryota</taxon>
        <taxon>Fungi</taxon>
        <taxon>Dikarya</taxon>
        <taxon>Ascomycota</taxon>
        <taxon>Pezizomycotina</taxon>
        <taxon>Sordariomycetes</taxon>
        <taxon>Sordariomycetidae</taxon>
        <taxon>Coniochaetales</taxon>
        <taxon>Coniochaetaceae</taxon>
        <taxon>Coniochaeta</taxon>
    </lineage>
</organism>
<gene>
    <name evidence="3" type="ORF">DL546_000648</name>
</gene>
<evidence type="ECO:0000313" key="4">
    <source>
        <dbReference type="Proteomes" id="UP000275385"/>
    </source>
</evidence>
<keyword evidence="4" id="KW-1185">Reference proteome</keyword>
<dbReference type="STRING" id="177199.A0A420XW77"/>
<dbReference type="AlphaFoldDB" id="A0A420XW77"/>
<proteinExistence type="predicted"/>
<dbReference type="OrthoDB" id="4158087at2759"/>
<evidence type="ECO:0000256" key="1">
    <source>
        <dbReference type="ARBA" id="ARBA00023242"/>
    </source>
</evidence>
<comment type="caution">
    <text evidence="3">The sequence shown here is derived from an EMBL/GenBank/DDBJ whole genome shotgun (WGS) entry which is preliminary data.</text>
</comment>
<reference evidence="3 4" key="1">
    <citation type="submission" date="2018-08" db="EMBL/GenBank/DDBJ databases">
        <title>Draft genome of the lignicolous fungus Coniochaeta pulveracea.</title>
        <authorList>
            <person name="Borstlap C.J."/>
            <person name="De Witt R.N."/>
            <person name="Botha A."/>
            <person name="Volschenk H."/>
        </authorList>
    </citation>
    <scope>NUCLEOTIDE SEQUENCE [LARGE SCALE GENOMIC DNA]</scope>
    <source>
        <strain evidence="3 4">CAB683</strain>
    </source>
</reference>
<accession>A0A420XW77</accession>
<dbReference type="PANTHER" id="PTHR37540:SF9">
    <property type="entry name" value="ZN(2)-C6 FUNGAL-TYPE DOMAIN-CONTAINING PROTEIN"/>
    <property type="match status" value="1"/>
</dbReference>
<dbReference type="EMBL" id="QVQW01000146">
    <property type="protein sequence ID" value="RKU39800.1"/>
    <property type="molecule type" value="Genomic_DNA"/>
</dbReference>
<name>A0A420XW77_9PEZI</name>
<protein>
    <submittedName>
        <fullName evidence="3">Uncharacterized protein</fullName>
    </submittedName>
</protein>
<dbReference type="InterPro" id="IPR021858">
    <property type="entry name" value="Fun_TF"/>
</dbReference>
<dbReference type="PANTHER" id="PTHR37540">
    <property type="entry name" value="TRANSCRIPTION FACTOR (ACR-2), PUTATIVE-RELATED-RELATED"/>
    <property type="match status" value="1"/>
</dbReference>
<evidence type="ECO:0000313" key="3">
    <source>
        <dbReference type="EMBL" id="RKU39800.1"/>
    </source>
</evidence>
<feature type="region of interest" description="Disordered" evidence="2">
    <location>
        <begin position="54"/>
        <end position="74"/>
    </location>
</feature>
<feature type="compositionally biased region" description="Polar residues" evidence="2">
    <location>
        <begin position="54"/>
        <end position="65"/>
    </location>
</feature>